<organism evidence="2 3">
    <name type="scientific">Pendulispora rubella</name>
    <dbReference type="NCBI Taxonomy" id="2741070"/>
    <lineage>
        <taxon>Bacteria</taxon>
        <taxon>Pseudomonadati</taxon>
        <taxon>Myxococcota</taxon>
        <taxon>Myxococcia</taxon>
        <taxon>Myxococcales</taxon>
        <taxon>Sorangiineae</taxon>
        <taxon>Pendulisporaceae</taxon>
        <taxon>Pendulispora</taxon>
    </lineage>
</organism>
<reference evidence="2" key="1">
    <citation type="submission" date="2021-12" db="EMBL/GenBank/DDBJ databases">
        <title>Discovery of the Pendulisporaceae a myxobacterial family with distinct sporulation behavior and unique specialized metabolism.</title>
        <authorList>
            <person name="Garcia R."/>
            <person name="Popoff A."/>
            <person name="Bader C.D."/>
            <person name="Loehr J."/>
            <person name="Walesch S."/>
            <person name="Walt C."/>
            <person name="Boldt J."/>
            <person name="Bunk B."/>
            <person name="Haeckl F.J.F.P.J."/>
            <person name="Gunesch A.P."/>
            <person name="Birkelbach J."/>
            <person name="Nuebel U."/>
            <person name="Pietschmann T."/>
            <person name="Bach T."/>
            <person name="Mueller R."/>
        </authorList>
    </citation>
    <scope>NUCLEOTIDE SEQUENCE</scope>
    <source>
        <strain evidence="2">MSr11367</strain>
    </source>
</reference>
<feature type="transmembrane region" description="Helical" evidence="1">
    <location>
        <begin position="180"/>
        <end position="205"/>
    </location>
</feature>
<feature type="transmembrane region" description="Helical" evidence="1">
    <location>
        <begin position="269"/>
        <end position="285"/>
    </location>
</feature>
<keyword evidence="1" id="KW-1133">Transmembrane helix</keyword>
<evidence type="ECO:0000256" key="1">
    <source>
        <dbReference type="SAM" id="Phobius"/>
    </source>
</evidence>
<evidence type="ECO:0008006" key="4">
    <source>
        <dbReference type="Google" id="ProtNLM"/>
    </source>
</evidence>
<proteinExistence type="predicted"/>
<keyword evidence="1" id="KW-0812">Transmembrane</keyword>
<feature type="transmembrane region" description="Helical" evidence="1">
    <location>
        <begin position="102"/>
        <end position="119"/>
    </location>
</feature>
<dbReference type="EMBL" id="CP089983">
    <property type="protein sequence ID" value="WXB03070.1"/>
    <property type="molecule type" value="Genomic_DNA"/>
</dbReference>
<protein>
    <recommendedName>
        <fullName evidence="4">Glycosyltransferase RgtA/B/C/D-like domain-containing protein</fullName>
    </recommendedName>
</protein>
<keyword evidence="3" id="KW-1185">Reference proteome</keyword>
<feature type="transmembrane region" description="Helical" evidence="1">
    <location>
        <begin position="131"/>
        <end position="149"/>
    </location>
</feature>
<sequence length="480" mass="52470">MRIRWKTFTSTPWLWAMAVAILIISSVVTTAYLVALLRDRPVLDGEGEILTEASRLRMRLPLYTDPLVGAFDQGPYPTRAYVLYPPLWSWVLSWLPAKEAPLLGRVVSGLMWLGTLMFVLRTAARRERRGVAIAALYLMGSHLLATFAVCARPDTAAVCLAALALLLAVRRAHAGALCGALFALAGWLKPNVLGLGAGVAVALLLERPFSVAALVRRIWPPLSGVLAVSVPVACILYTSSDGTFLDHLRLSVGQELRLDLWWDQVSRRLLFLGPFALVLVMGWRGRSDPRVRIAFFAVAVNLAWMLFCFAKVGAASNYWMEPALGAVILVAHAPWPAWSARTAQALGALAIAHAIWLTYVSAEGVLEAFEKLPARTQLVQRARATCRTQPSDVILSNGAGIEYMANDRVLAPFFQTYALISAGRLPASTWVADIERPEAKCVLAEGPLPSIPAAPAVHETLTRKFVFEAEAGDLRLYRAR</sequence>
<accession>A0ABZ2KYC0</accession>
<feature type="transmembrane region" description="Helical" evidence="1">
    <location>
        <begin position="291"/>
        <end position="310"/>
    </location>
</feature>
<keyword evidence="1" id="KW-0472">Membrane</keyword>
<name>A0ABZ2KYC0_9BACT</name>
<feature type="transmembrane region" description="Helical" evidence="1">
    <location>
        <begin position="225"/>
        <end position="248"/>
    </location>
</feature>
<dbReference type="RefSeq" id="WP_394832697.1">
    <property type="nucleotide sequence ID" value="NZ_CP089929.1"/>
</dbReference>
<feature type="transmembrane region" description="Helical" evidence="1">
    <location>
        <begin position="12"/>
        <end position="35"/>
    </location>
</feature>
<evidence type="ECO:0000313" key="3">
    <source>
        <dbReference type="Proteomes" id="UP001374803"/>
    </source>
</evidence>
<dbReference type="Proteomes" id="UP001374803">
    <property type="component" value="Chromosome"/>
</dbReference>
<evidence type="ECO:0000313" key="2">
    <source>
        <dbReference type="EMBL" id="WXB03070.1"/>
    </source>
</evidence>
<gene>
    <name evidence="2" type="ORF">LVJ94_39955</name>
</gene>